<evidence type="ECO:0000313" key="2">
    <source>
        <dbReference type="EMBL" id="GAA1994047.1"/>
    </source>
</evidence>
<keyword evidence="1" id="KW-1133">Transmembrane helix</keyword>
<dbReference type="Pfam" id="PF19684">
    <property type="entry name" value="DUF6186"/>
    <property type="match status" value="1"/>
</dbReference>
<accession>A0ABP5EET3</accession>
<protein>
    <submittedName>
        <fullName evidence="2">Uncharacterized protein</fullName>
    </submittedName>
</protein>
<comment type="caution">
    <text evidence="2">The sequence shown here is derived from an EMBL/GenBank/DDBJ whole genome shotgun (WGS) entry which is preliminary data.</text>
</comment>
<dbReference type="RefSeq" id="WP_425558811.1">
    <property type="nucleotide sequence ID" value="NZ_BAAAQM010000051.1"/>
</dbReference>
<keyword evidence="3" id="KW-1185">Reference proteome</keyword>
<keyword evidence="1" id="KW-0812">Transmembrane</keyword>
<sequence>MSSREITIAGYVLVGLAVVVVELVARRPGSRVPTLSQLVGFVMRQRWGRLGVLLLWWWLGFHFLSRS</sequence>
<evidence type="ECO:0000313" key="3">
    <source>
        <dbReference type="Proteomes" id="UP001499854"/>
    </source>
</evidence>
<dbReference type="Proteomes" id="UP001499854">
    <property type="component" value="Unassembled WGS sequence"/>
</dbReference>
<feature type="transmembrane region" description="Helical" evidence="1">
    <location>
        <begin position="6"/>
        <end position="25"/>
    </location>
</feature>
<feature type="transmembrane region" description="Helical" evidence="1">
    <location>
        <begin position="46"/>
        <end position="64"/>
    </location>
</feature>
<name>A0ABP5EET3_9ACTN</name>
<keyword evidence="1" id="KW-0472">Membrane</keyword>
<evidence type="ECO:0000256" key="1">
    <source>
        <dbReference type="SAM" id="Phobius"/>
    </source>
</evidence>
<reference evidence="3" key="1">
    <citation type="journal article" date="2019" name="Int. J. Syst. Evol. Microbiol.">
        <title>The Global Catalogue of Microorganisms (GCM) 10K type strain sequencing project: providing services to taxonomists for standard genome sequencing and annotation.</title>
        <authorList>
            <consortium name="The Broad Institute Genomics Platform"/>
            <consortium name="The Broad Institute Genome Sequencing Center for Infectious Disease"/>
            <person name="Wu L."/>
            <person name="Ma J."/>
        </authorList>
    </citation>
    <scope>NUCLEOTIDE SEQUENCE [LARGE SCALE GENOMIC DNA]</scope>
    <source>
        <strain evidence="3">JCM 16013</strain>
    </source>
</reference>
<proteinExistence type="predicted"/>
<dbReference type="InterPro" id="IPR046177">
    <property type="entry name" value="DUF6186"/>
</dbReference>
<dbReference type="EMBL" id="BAAAQM010000051">
    <property type="protein sequence ID" value="GAA1994047.1"/>
    <property type="molecule type" value="Genomic_DNA"/>
</dbReference>
<organism evidence="2 3">
    <name type="scientific">Catenulispora subtropica</name>
    <dbReference type="NCBI Taxonomy" id="450798"/>
    <lineage>
        <taxon>Bacteria</taxon>
        <taxon>Bacillati</taxon>
        <taxon>Actinomycetota</taxon>
        <taxon>Actinomycetes</taxon>
        <taxon>Catenulisporales</taxon>
        <taxon>Catenulisporaceae</taxon>
        <taxon>Catenulispora</taxon>
    </lineage>
</organism>
<gene>
    <name evidence="2" type="ORF">GCM10009838_67830</name>
</gene>